<reference evidence="4 5" key="1">
    <citation type="submission" date="2014-09" db="EMBL/GenBank/DDBJ databases">
        <authorList>
            <person name="Urmite Genomes Urmite Genomes"/>
        </authorList>
    </citation>
    <scope>NUCLEOTIDE SEQUENCE [LARGE SCALE GENOMIC DNA]</scope>
    <source>
        <strain evidence="4 5">ES2</strain>
    </source>
</reference>
<dbReference type="Proteomes" id="UP000043699">
    <property type="component" value="Unassembled WGS sequence"/>
</dbReference>
<comment type="subcellular location">
    <subcellularLocation>
        <location evidence="2">Cytoplasm</location>
    </subcellularLocation>
</comment>
<dbReference type="EMBL" id="CCXS01000001">
    <property type="protein sequence ID" value="CEG21335.1"/>
    <property type="molecule type" value="Genomic_DNA"/>
</dbReference>
<dbReference type="PRINTS" id="PR01438">
    <property type="entry name" value="UNVRSLSTRESS"/>
</dbReference>
<dbReference type="OrthoDB" id="9789668at2"/>
<dbReference type="AlphaFoldDB" id="A0A098EHS1"/>
<evidence type="ECO:0000313" key="5">
    <source>
        <dbReference type="Proteomes" id="UP000043699"/>
    </source>
</evidence>
<dbReference type="Gene3D" id="3.40.50.620">
    <property type="entry name" value="HUPs"/>
    <property type="match status" value="1"/>
</dbReference>
<gene>
    <name evidence="4" type="ORF">BN1080_00243</name>
</gene>
<dbReference type="InterPro" id="IPR006015">
    <property type="entry name" value="Universal_stress_UspA"/>
</dbReference>
<comment type="similarity">
    <text evidence="1 2">Belongs to the universal stress protein A family.</text>
</comment>
<dbReference type="InterPro" id="IPR006016">
    <property type="entry name" value="UspA"/>
</dbReference>
<keyword evidence="5" id="KW-1185">Reference proteome</keyword>
<dbReference type="PANTHER" id="PTHR46268">
    <property type="entry name" value="STRESS RESPONSE PROTEIN NHAX"/>
    <property type="match status" value="1"/>
</dbReference>
<evidence type="ECO:0000256" key="2">
    <source>
        <dbReference type="PIRNR" id="PIRNR006276"/>
    </source>
</evidence>
<protein>
    <recommendedName>
        <fullName evidence="2">Universal stress protein</fullName>
    </recommendedName>
</protein>
<dbReference type="CDD" id="cd00293">
    <property type="entry name" value="USP-like"/>
    <property type="match status" value="1"/>
</dbReference>
<accession>A0A098EHS1</accession>
<dbReference type="SUPFAM" id="SSF52402">
    <property type="entry name" value="Adenine nucleotide alpha hydrolases-like"/>
    <property type="match status" value="1"/>
</dbReference>
<feature type="domain" description="UspA" evidence="3">
    <location>
        <begin position="5"/>
        <end position="144"/>
    </location>
</feature>
<organism evidence="4 5">
    <name type="scientific">Planococcus massiliensis</name>
    <dbReference type="NCBI Taxonomy" id="1499687"/>
    <lineage>
        <taxon>Bacteria</taxon>
        <taxon>Bacillati</taxon>
        <taxon>Bacillota</taxon>
        <taxon>Bacilli</taxon>
        <taxon>Bacillales</taxon>
        <taxon>Caryophanaceae</taxon>
        <taxon>Planococcus</taxon>
    </lineage>
</organism>
<dbReference type="PANTHER" id="PTHR46268:SF6">
    <property type="entry name" value="UNIVERSAL STRESS PROTEIN UP12"/>
    <property type="match status" value="1"/>
</dbReference>
<name>A0A098EHS1_9BACL</name>
<sequence>MPIEYQNILVAVDGSNEADLAFKKSIGIAARNNSALYLVHIIDNQSFGSVEAYSQAIAKDAMASSEKLMASYKEAAISAGAENVHVVIEYGSPKKLIPVDLVKKYHIDLIICGATGLNAAERIFLGSVSERIIRSAHCDVLVVRTEEPESIEA</sequence>
<keyword evidence="2" id="KW-0963">Cytoplasm</keyword>
<dbReference type="InterPro" id="IPR014729">
    <property type="entry name" value="Rossmann-like_a/b/a_fold"/>
</dbReference>
<proteinExistence type="inferred from homology"/>
<dbReference type="Pfam" id="PF00582">
    <property type="entry name" value="Usp"/>
    <property type="match status" value="1"/>
</dbReference>
<evidence type="ECO:0000256" key="1">
    <source>
        <dbReference type="ARBA" id="ARBA00008791"/>
    </source>
</evidence>
<dbReference type="PIRSF" id="PIRSF006276">
    <property type="entry name" value="UspA"/>
    <property type="match status" value="1"/>
</dbReference>
<dbReference type="STRING" id="1499687.BN1080_00243"/>
<evidence type="ECO:0000259" key="3">
    <source>
        <dbReference type="Pfam" id="PF00582"/>
    </source>
</evidence>
<evidence type="ECO:0000313" key="4">
    <source>
        <dbReference type="EMBL" id="CEG21335.1"/>
    </source>
</evidence>
<dbReference type="GO" id="GO:0005737">
    <property type="term" value="C:cytoplasm"/>
    <property type="evidence" value="ECO:0007669"/>
    <property type="project" value="UniProtKB-SubCell"/>
</dbReference>
<dbReference type="RefSeq" id="WP_052649766.1">
    <property type="nucleotide sequence ID" value="NZ_CCXS01000001.1"/>
</dbReference>